<accession>A0ACC1R6J9</accession>
<protein>
    <submittedName>
        <fullName evidence="1">Uncharacterized protein</fullName>
    </submittedName>
</protein>
<evidence type="ECO:0000313" key="1">
    <source>
        <dbReference type="EMBL" id="KAJ3497752.1"/>
    </source>
</evidence>
<dbReference type="Proteomes" id="UP001148737">
    <property type="component" value="Unassembled WGS sequence"/>
</dbReference>
<proteinExistence type="predicted"/>
<sequence length="132" mass="14650">MFPEGEFAIRNRATGAVFDVMYESTEADTEIKTWEAKGEDSNANQRFRFEGGLLINLNSGLSVTFNHTGQGAMPTQVPGENADTQIFEYDDGVLSLAQDENKELVVGQIDDLIQLVPADGDDESQRWDLVEF</sequence>
<gene>
    <name evidence="1" type="ORF">NLG97_g1662</name>
</gene>
<keyword evidence="2" id="KW-1185">Reference proteome</keyword>
<dbReference type="EMBL" id="JANAKD010000092">
    <property type="protein sequence ID" value="KAJ3497752.1"/>
    <property type="molecule type" value="Genomic_DNA"/>
</dbReference>
<evidence type="ECO:0000313" key="2">
    <source>
        <dbReference type="Proteomes" id="UP001148737"/>
    </source>
</evidence>
<organism evidence="1 2">
    <name type="scientific">Lecanicillium saksenae</name>
    <dbReference type="NCBI Taxonomy" id="468837"/>
    <lineage>
        <taxon>Eukaryota</taxon>
        <taxon>Fungi</taxon>
        <taxon>Dikarya</taxon>
        <taxon>Ascomycota</taxon>
        <taxon>Pezizomycotina</taxon>
        <taxon>Sordariomycetes</taxon>
        <taxon>Hypocreomycetidae</taxon>
        <taxon>Hypocreales</taxon>
        <taxon>Cordycipitaceae</taxon>
        <taxon>Lecanicillium</taxon>
    </lineage>
</organism>
<name>A0ACC1R6J9_9HYPO</name>
<reference evidence="1" key="1">
    <citation type="submission" date="2022-07" db="EMBL/GenBank/DDBJ databases">
        <title>Genome Sequence of Lecanicillium saksenae.</title>
        <authorList>
            <person name="Buettner E."/>
        </authorList>
    </citation>
    <scope>NUCLEOTIDE SEQUENCE</scope>
    <source>
        <strain evidence="1">VT-O1</strain>
    </source>
</reference>
<comment type="caution">
    <text evidence="1">The sequence shown here is derived from an EMBL/GenBank/DDBJ whole genome shotgun (WGS) entry which is preliminary data.</text>
</comment>